<dbReference type="InterPro" id="IPR028349">
    <property type="entry name" value="PafC-like"/>
</dbReference>
<evidence type="ECO:0000313" key="5">
    <source>
        <dbReference type="Proteomes" id="UP000438448"/>
    </source>
</evidence>
<keyword evidence="2" id="KW-0804">Transcription</keyword>
<dbReference type="EMBL" id="WEGK01000007">
    <property type="protein sequence ID" value="MQY20408.1"/>
    <property type="molecule type" value="Genomic_DNA"/>
</dbReference>
<dbReference type="PROSITE" id="PS52050">
    <property type="entry name" value="WYL"/>
    <property type="match status" value="1"/>
</dbReference>
<dbReference type="Proteomes" id="UP000438448">
    <property type="component" value="Unassembled WGS sequence"/>
</dbReference>
<dbReference type="Pfam" id="PF13280">
    <property type="entry name" value="WYL"/>
    <property type="match status" value="1"/>
</dbReference>
<name>A0A7K0D3V9_9NOCA</name>
<organism evidence="4 5">
    <name type="scientific">Nocardia macrotermitis</name>
    <dbReference type="NCBI Taxonomy" id="2585198"/>
    <lineage>
        <taxon>Bacteria</taxon>
        <taxon>Bacillati</taxon>
        <taxon>Actinomycetota</taxon>
        <taxon>Actinomycetes</taxon>
        <taxon>Mycobacteriales</taxon>
        <taxon>Nocardiaceae</taxon>
        <taxon>Nocardia</taxon>
    </lineage>
</organism>
<dbReference type="Pfam" id="PF08279">
    <property type="entry name" value="HTH_11"/>
    <property type="match status" value="1"/>
</dbReference>
<dbReference type="InterPro" id="IPR026881">
    <property type="entry name" value="WYL_dom"/>
</dbReference>
<dbReference type="InterPro" id="IPR001034">
    <property type="entry name" value="DeoR_HTH"/>
</dbReference>
<dbReference type="InterPro" id="IPR013196">
    <property type="entry name" value="HTH_11"/>
</dbReference>
<dbReference type="RefSeq" id="WP_153411191.1">
    <property type="nucleotide sequence ID" value="NZ_WEGK01000007.1"/>
</dbReference>
<evidence type="ECO:0000259" key="3">
    <source>
        <dbReference type="PROSITE" id="PS51000"/>
    </source>
</evidence>
<dbReference type="GO" id="GO:0003700">
    <property type="term" value="F:DNA-binding transcription factor activity"/>
    <property type="evidence" value="ECO:0007669"/>
    <property type="project" value="InterPro"/>
</dbReference>
<dbReference type="PANTHER" id="PTHR34580">
    <property type="match status" value="1"/>
</dbReference>
<dbReference type="InterPro" id="IPR036388">
    <property type="entry name" value="WH-like_DNA-bd_sf"/>
</dbReference>
<dbReference type="InterPro" id="IPR051534">
    <property type="entry name" value="CBASS_pafABC_assoc_protein"/>
</dbReference>
<keyword evidence="1" id="KW-0805">Transcription regulation</keyword>
<dbReference type="InterPro" id="IPR036390">
    <property type="entry name" value="WH_DNA-bd_sf"/>
</dbReference>
<dbReference type="InterPro" id="IPR057727">
    <property type="entry name" value="WCX_dom"/>
</dbReference>
<evidence type="ECO:0000313" key="4">
    <source>
        <dbReference type="EMBL" id="MQY20408.1"/>
    </source>
</evidence>
<protein>
    <recommendedName>
        <fullName evidence="3">HTH deoR-type domain-containing protein</fullName>
    </recommendedName>
</protein>
<sequence>MRAERLIAVLMLLQKRERLTAAAIAAELEVSERTILRDIEALSLSGVPVYAERGRNGGFALLPGYRTDLTGLTLDEAIALLSGTGRIDSPAAVSAMRKLEAALPEMHRDRVAEASQRILVRPEGFVRSPDTLDALAVLQQAVFGGRKVRIGYQRRGAEITERVLDPIGLIVAGGTWYLVANSVGRERMYRVSRVTDAELLEEAAERSERVDLNEVWERRRTEFLSSFEPLEVVIDCAPGDVAKIGHAITEPPVSEIDHAADTVRVHLRFADRAMALRTLWIASLEHAITIIEPDWVRTTMADNARRILARTAD</sequence>
<dbReference type="AlphaFoldDB" id="A0A7K0D3V9"/>
<dbReference type="Gene3D" id="1.10.10.10">
    <property type="entry name" value="Winged helix-like DNA-binding domain superfamily/Winged helix DNA-binding domain"/>
    <property type="match status" value="1"/>
</dbReference>
<accession>A0A7K0D3V9</accession>
<keyword evidence="5" id="KW-1185">Reference proteome</keyword>
<feature type="domain" description="HTH deoR-type" evidence="3">
    <location>
        <begin position="2"/>
        <end position="57"/>
    </location>
</feature>
<dbReference type="OrthoDB" id="3171994at2"/>
<dbReference type="PANTHER" id="PTHR34580:SF1">
    <property type="entry name" value="PROTEIN PAFC"/>
    <property type="match status" value="1"/>
</dbReference>
<dbReference type="PIRSF" id="PIRSF016838">
    <property type="entry name" value="PafC"/>
    <property type="match status" value="1"/>
</dbReference>
<evidence type="ECO:0000256" key="2">
    <source>
        <dbReference type="ARBA" id="ARBA00023163"/>
    </source>
</evidence>
<dbReference type="PROSITE" id="PS51000">
    <property type="entry name" value="HTH_DEOR_2"/>
    <property type="match status" value="1"/>
</dbReference>
<evidence type="ECO:0000256" key="1">
    <source>
        <dbReference type="ARBA" id="ARBA00023015"/>
    </source>
</evidence>
<reference evidence="4 5" key="1">
    <citation type="submission" date="2019-10" db="EMBL/GenBank/DDBJ databases">
        <title>Nocardia macrotermitis sp. nov. and Nocardia aurantia sp. nov., isolated from the gut of fungus growing-termite Macrotermes natalensis.</title>
        <authorList>
            <person name="Benndorf R."/>
            <person name="Schwitalla J."/>
            <person name="Martin K."/>
            <person name="De Beer W."/>
            <person name="Kaster A.-K."/>
            <person name="Vollmers J."/>
            <person name="Poulsen M."/>
            <person name="Beemelmanns C."/>
        </authorList>
    </citation>
    <scope>NUCLEOTIDE SEQUENCE [LARGE SCALE GENOMIC DNA]</scope>
    <source>
        <strain evidence="4 5">RB20</strain>
    </source>
</reference>
<dbReference type="SUPFAM" id="SSF46785">
    <property type="entry name" value="Winged helix' DNA-binding domain"/>
    <property type="match status" value="1"/>
</dbReference>
<comment type="caution">
    <text evidence="4">The sequence shown here is derived from an EMBL/GenBank/DDBJ whole genome shotgun (WGS) entry which is preliminary data.</text>
</comment>
<gene>
    <name evidence="4" type="ORF">NRB20_35130</name>
</gene>
<proteinExistence type="predicted"/>
<dbReference type="Pfam" id="PF25583">
    <property type="entry name" value="WCX"/>
    <property type="match status" value="1"/>
</dbReference>